<evidence type="ECO:0000313" key="2">
    <source>
        <dbReference type="Proteomes" id="UP000828390"/>
    </source>
</evidence>
<dbReference type="GO" id="GO:0099604">
    <property type="term" value="F:ligand-gated calcium channel activity"/>
    <property type="evidence" value="ECO:0007669"/>
    <property type="project" value="TreeGrafter"/>
</dbReference>
<accession>A0A9D4CUM6</accession>
<dbReference type="EMBL" id="JAIWYP010000011">
    <property type="protein sequence ID" value="KAH3733290.1"/>
    <property type="molecule type" value="Genomic_DNA"/>
</dbReference>
<gene>
    <name evidence="1" type="ORF">DPMN_039715</name>
</gene>
<dbReference type="InterPro" id="IPR050927">
    <property type="entry name" value="TRPM"/>
</dbReference>
<organism evidence="1 2">
    <name type="scientific">Dreissena polymorpha</name>
    <name type="common">Zebra mussel</name>
    <name type="synonym">Mytilus polymorpha</name>
    <dbReference type="NCBI Taxonomy" id="45954"/>
    <lineage>
        <taxon>Eukaryota</taxon>
        <taxon>Metazoa</taxon>
        <taxon>Spiralia</taxon>
        <taxon>Lophotrochozoa</taxon>
        <taxon>Mollusca</taxon>
        <taxon>Bivalvia</taxon>
        <taxon>Autobranchia</taxon>
        <taxon>Heteroconchia</taxon>
        <taxon>Euheterodonta</taxon>
        <taxon>Imparidentia</taxon>
        <taxon>Neoheterodontei</taxon>
        <taxon>Myida</taxon>
        <taxon>Dreissenoidea</taxon>
        <taxon>Dreissenidae</taxon>
        <taxon>Dreissena</taxon>
    </lineage>
</organism>
<dbReference type="AlphaFoldDB" id="A0A9D4CUM6"/>
<reference evidence="1" key="1">
    <citation type="journal article" date="2019" name="bioRxiv">
        <title>The Genome of the Zebra Mussel, Dreissena polymorpha: A Resource for Invasive Species Research.</title>
        <authorList>
            <person name="McCartney M.A."/>
            <person name="Auch B."/>
            <person name="Kono T."/>
            <person name="Mallez S."/>
            <person name="Zhang Y."/>
            <person name="Obille A."/>
            <person name="Becker A."/>
            <person name="Abrahante J.E."/>
            <person name="Garbe J."/>
            <person name="Badalamenti J.P."/>
            <person name="Herman A."/>
            <person name="Mangelson H."/>
            <person name="Liachko I."/>
            <person name="Sullivan S."/>
            <person name="Sone E.D."/>
            <person name="Koren S."/>
            <person name="Silverstein K.A.T."/>
            <person name="Beckman K.B."/>
            <person name="Gohl D.M."/>
        </authorList>
    </citation>
    <scope>NUCLEOTIDE SEQUENCE</scope>
    <source>
        <strain evidence="1">Duluth1</strain>
        <tissue evidence="1">Whole animal</tissue>
    </source>
</reference>
<dbReference type="Proteomes" id="UP000828390">
    <property type="component" value="Unassembled WGS sequence"/>
</dbReference>
<protein>
    <submittedName>
        <fullName evidence="1">Uncharacterized protein</fullName>
    </submittedName>
</protein>
<reference evidence="1" key="2">
    <citation type="submission" date="2020-11" db="EMBL/GenBank/DDBJ databases">
        <authorList>
            <person name="McCartney M.A."/>
            <person name="Auch B."/>
            <person name="Kono T."/>
            <person name="Mallez S."/>
            <person name="Becker A."/>
            <person name="Gohl D.M."/>
            <person name="Silverstein K.A.T."/>
            <person name="Koren S."/>
            <person name="Bechman K.B."/>
            <person name="Herman A."/>
            <person name="Abrahante J.E."/>
            <person name="Garbe J."/>
        </authorList>
    </citation>
    <scope>NUCLEOTIDE SEQUENCE</scope>
    <source>
        <strain evidence="1">Duluth1</strain>
        <tissue evidence="1">Whole animal</tissue>
    </source>
</reference>
<dbReference type="PANTHER" id="PTHR13800:SF12">
    <property type="entry name" value="TRANSIENT RECEPTOR POTENTIAL CATION CHANNEL SUBFAMILY M MEMBER-LIKE 2"/>
    <property type="match status" value="1"/>
</dbReference>
<name>A0A9D4CUM6_DREPO</name>
<comment type="caution">
    <text evidence="1">The sequence shown here is derived from an EMBL/GenBank/DDBJ whole genome shotgun (WGS) entry which is preliminary data.</text>
</comment>
<dbReference type="PANTHER" id="PTHR13800">
    <property type="entry name" value="TRANSIENT RECEPTOR POTENTIAL CATION CHANNEL, SUBFAMILY M, MEMBER 6"/>
    <property type="match status" value="1"/>
</dbReference>
<keyword evidence="2" id="KW-1185">Reference proteome</keyword>
<evidence type="ECO:0000313" key="1">
    <source>
        <dbReference type="EMBL" id="KAH3733290.1"/>
    </source>
</evidence>
<dbReference type="GO" id="GO:0005886">
    <property type="term" value="C:plasma membrane"/>
    <property type="evidence" value="ECO:0007669"/>
    <property type="project" value="TreeGrafter"/>
</dbReference>
<proteinExistence type="predicted"/>
<sequence length="58" mass="6863">MNKHDELDLAILSVLLKSHSGADKCQRDQQLKLALMWNRVDIAREEIFREDVLWEQGR</sequence>